<dbReference type="Pfam" id="PF01757">
    <property type="entry name" value="Acyl_transf_3"/>
    <property type="match status" value="1"/>
</dbReference>
<keyword evidence="6" id="KW-1185">Reference proteome</keyword>
<keyword evidence="5" id="KW-0808">Transferase</keyword>
<feature type="domain" description="SGNH" evidence="4">
    <location>
        <begin position="479"/>
        <end position="679"/>
    </location>
</feature>
<dbReference type="GO" id="GO:0016746">
    <property type="term" value="F:acyltransferase activity"/>
    <property type="evidence" value="ECO:0007669"/>
    <property type="project" value="UniProtKB-KW"/>
</dbReference>
<organism evidence="5 6">
    <name type="scientific">Arthrobacter flavus</name>
    <dbReference type="NCBI Taxonomy" id="95172"/>
    <lineage>
        <taxon>Bacteria</taxon>
        <taxon>Bacillati</taxon>
        <taxon>Actinomycetota</taxon>
        <taxon>Actinomycetes</taxon>
        <taxon>Micrococcales</taxon>
        <taxon>Micrococcaceae</taxon>
        <taxon>Arthrobacter</taxon>
    </lineage>
</organism>
<feature type="transmembrane region" description="Helical" evidence="2">
    <location>
        <begin position="318"/>
        <end position="336"/>
    </location>
</feature>
<evidence type="ECO:0000256" key="2">
    <source>
        <dbReference type="SAM" id="Phobius"/>
    </source>
</evidence>
<comment type="caution">
    <text evidence="5">The sequence shown here is derived from an EMBL/GenBank/DDBJ whole genome shotgun (WGS) entry which is preliminary data.</text>
</comment>
<dbReference type="RefSeq" id="WP_343878985.1">
    <property type="nucleotide sequence ID" value="NZ_BAAAIJ010000032.1"/>
</dbReference>
<feature type="transmembrane region" description="Helical" evidence="2">
    <location>
        <begin position="95"/>
        <end position="115"/>
    </location>
</feature>
<dbReference type="Pfam" id="PF19040">
    <property type="entry name" value="SGNH"/>
    <property type="match status" value="1"/>
</dbReference>
<evidence type="ECO:0000259" key="4">
    <source>
        <dbReference type="Pfam" id="PF19040"/>
    </source>
</evidence>
<feature type="transmembrane region" description="Helical" evidence="2">
    <location>
        <begin position="58"/>
        <end position="75"/>
    </location>
</feature>
<dbReference type="InterPro" id="IPR002656">
    <property type="entry name" value="Acyl_transf_3_dom"/>
</dbReference>
<feature type="region of interest" description="Disordered" evidence="1">
    <location>
        <begin position="1"/>
        <end position="28"/>
    </location>
</feature>
<keyword evidence="5" id="KW-0012">Acyltransferase</keyword>
<feature type="transmembrane region" description="Helical" evidence="2">
    <location>
        <begin position="195"/>
        <end position="215"/>
    </location>
</feature>
<feature type="domain" description="Acyltransferase 3" evidence="3">
    <location>
        <begin position="31"/>
        <end position="362"/>
    </location>
</feature>
<dbReference type="PANTHER" id="PTHR23028:SF53">
    <property type="entry name" value="ACYL_TRANSF_3 DOMAIN-CONTAINING PROTEIN"/>
    <property type="match status" value="1"/>
</dbReference>
<gene>
    <name evidence="5" type="ORF">ACFSFX_10875</name>
</gene>
<sequence>MTGRHHSTVPEQRIDTRSGTPASPQRPGYRHEVQGLRALAVLMVVVYHVWLGRVSGGVDVFLLISAFLLTLSFTRKLETGTPLDLLRYWVNLFRRLVPMAALTIVVTLGAVLIFVPRGRWTDILDQAWASLLYFQNWLLAVNSVDYYATDHSTASPFQHFWSLSIQGQVFILWPLLFAVAAVLSTRFRVSPRRILVGLFGLVFTGSLAFSVWQTATNQAFAYFDTRTRLWEFALGSLIALALPYVRLPLLSRVVLGWAGIVAMLAVGFVLQVEQQFPGYIALWPTLAAAAVIVAGSTDHRFGVDRFLGWNPLVKLGDASYALYLIHWPLLVIFLIHQGRESAGLFSGLAIIAVSVLWAVVTTRFVDRPIRQLKWAARKRRRSAVVIAVCALFVGLPLGVWQLQIHTAASAAADNANNPGAASLREGFVPFGDADAPLMPMMTALNSEWVTLDEACAGEFDASSYGVLQSGCNQTTVENPAKLAVVVGASHPQQWVAAIEPVAKRNNWDLVVLRKGQCPFGAPVGQEPVENCDQWNADVLAYLAEQDPDLVFTVSSSSHHTREDDRLIPGYEEAAQQIMADGAELIAIRDNPRFPVNMPECVEGSGQEDPSCTFEVSTKLAPVNPVAELAARYPSLHSIDMTDLICPDGTCPPVIGNVLVYMDDNHLSETYIETMVPEFERRLFFSLGASGSPGTAP</sequence>
<feature type="transmembrane region" description="Helical" evidence="2">
    <location>
        <begin position="252"/>
        <end position="270"/>
    </location>
</feature>
<evidence type="ECO:0000256" key="1">
    <source>
        <dbReference type="SAM" id="MobiDB-lite"/>
    </source>
</evidence>
<accession>A0ABW4Q8W8</accession>
<keyword evidence="2" id="KW-0472">Membrane</keyword>
<dbReference type="Proteomes" id="UP001597307">
    <property type="component" value="Unassembled WGS sequence"/>
</dbReference>
<proteinExistence type="predicted"/>
<evidence type="ECO:0000313" key="6">
    <source>
        <dbReference type="Proteomes" id="UP001597307"/>
    </source>
</evidence>
<keyword evidence="2" id="KW-0812">Transmembrane</keyword>
<dbReference type="EC" id="2.3.1.-" evidence="5"/>
<dbReference type="EMBL" id="JBHUGA010000040">
    <property type="protein sequence ID" value="MFD1847099.1"/>
    <property type="molecule type" value="Genomic_DNA"/>
</dbReference>
<feature type="transmembrane region" description="Helical" evidence="2">
    <location>
        <begin position="160"/>
        <end position="183"/>
    </location>
</feature>
<name>A0ABW4Q8W8_9MICC</name>
<evidence type="ECO:0000259" key="3">
    <source>
        <dbReference type="Pfam" id="PF01757"/>
    </source>
</evidence>
<reference evidence="6" key="1">
    <citation type="journal article" date="2019" name="Int. J. Syst. Evol. Microbiol.">
        <title>The Global Catalogue of Microorganisms (GCM) 10K type strain sequencing project: providing services to taxonomists for standard genome sequencing and annotation.</title>
        <authorList>
            <consortium name="The Broad Institute Genomics Platform"/>
            <consortium name="The Broad Institute Genome Sequencing Center for Infectious Disease"/>
            <person name="Wu L."/>
            <person name="Ma J."/>
        </authorList>
    </citation>
    <scope>NUCLEOTIDE SEQUENCE [LARGE SCALE GENOMIC DNA]</scope>
    <source>
        <strain evidence="6">JCM 11496</strain>
    </source>
</reference>
<evidence type="ECO:0000313" key="5">
    <source>
        <dbReference type="EMBL" id="MFD1847099.1"/>
    </source>
</evidence>
<feature type="transmembrane region" description="Helical" evidence="2">
    <location>
        <begin position="342"/>
        <end position="362"/>
    </location>
</feature>
<dbReference type="InterPro" id="IPR050879">
    <property type="entry name" value="Acyltransferase_3"/>
</dbReference>
<feature type="transmembrane region" description="Helical" evidence="2">
    <location>
        <begin position="276"/>
        <end position="297"/>
    </location>
</feature>
<dbReference type="InterPro" id="IPR043968">
    <property type="entry name" value="SGNH"/>
</dbReference>
<protein>
    <submittedName>
        <fullName evidence="5">Acyltransferase family protein</fullName>
        <ecNumber evidence="5">2.3.1.-</ecNumber>
    </submittedName>
</protein>
<keyword evidence="2" id="KW-1133">Transmembrane helix</keyword>
<feature type="transmembrane region" description="Helical" evidence="2">
    <location>
        <begin position="383"/>
        <end position="402"/>
    </location>
</feature>
<dbReference type="PANTHER" id="PTHR23028">
    <property type="entry name" value="ACETYLTRANSFERASE"/>
    <property type="match status" value="1"/>
</dbReference>
<feature type="transmembrane region" description="Helical" evidence="2">
    <location>
        <begin position="227"/>
        <end position="245"/>
    </location>
</feature>